<dbReference type="Gene3D" id="3.40.630.60">
    <property type="match status" value="1"/>
</dbReference>
<comment type="similarity">
    <text evidence="2">Belongs to the ODC antizyme family.</text>
</comment>
<protein>
    <recommendedName>
        <fullName evidence="4">Ornithine decarboxylase antizyme</fullName>
    </recommendedName>
</protein>
<evidence type="ECO:0000256" key="2">
    <source>
        <dbReference type="ARBA" id="ARBA00008796"/>
    </source>
</evidence>
<gene>
    <name evidence="7" type="ORF">CCUS01_15645</name>
</gene>
<comment type="subunit">
    <text evidence="3">Interacts with ODC and thereby sterically blocks ODC homodimerization.</text>
</comment>
<dbReference type="GO" id="GO:0005634">
    <property type="term" value="C:nucleus"/>
    <property type="evidence" value="ECO:0007669"/>
    <property type="project" value="TreeGrafter"/>
</dbReference>
<accession>A0AAI9VF70</accession>
<dbReference type="GO" id="GO:0045732">
    <property type="term" value="P:positive regulation of protein catabolic process"/>
    <property type="evidence" value="ECO:0007669"/>
    <property type="project" value="TreeGrafter"/>
</dbReference>
<dbReference type="GO" id="GO:0008073">
    <property type="term" value="F:ornithine decarboxylase inhibitor activity"/>
    <property type="evidence" value="ECO:0007669"/>
    <property type="project" value="InterPro"/>
</dbReference>
<reference evidence="7" key="1">
    <citation type="submission" date="2016-11" db="EMBL/GenBank/DDBJ databases">
        <title>The genome sequence of Colletotrichum cuscutae.</title>
        <authorList>
            <person name="Baroncelli R."/>
        </authorList>
    </citation>
    <scope>NUCLEOTIDE SEQUENCE</scope>
    <source>
        <strain evidence="7">IMI 304802</strain>
    </source>
</reference>
<keyword evidence="8" id="KW-1185">Reference proteome</keyword>
<evidence type="ECO:0000256" key="6">
    <source>
        <dbReference type="SAM" id="MobiDB-lite"/>
    </source>
</evidence>
<dbReference type="Proteomes" id="UP001239213">
    <property type="component" value="Unassembled WGS sequence"/>
</dbReference>
<dbReference type="SUPFAM" id="SSF55729">
    <property type="entry name" value="Acyl-CoA N-acyltransferases (Nat)"/>
    <property type="match status" value="1"/>
</dbReference>
<dbReference type="PANTHER" id="PTHR10279">
    <property type="entry name" value="ORNITHINE DECARBOXYLASE ANTIZYME"/>
    <property type="match status" value="1"/>
</dbReference>
<dbReference type="InterPro" id="IPR002993">
    <property type="entry name" value="ODC_AZ"/>
</dbReference>
<comment type="caution">
    <text evidence="7">The sequence shown here is derived from an EMBL/GenBank/DDBJ whole genome shotgun (WGS) entry which is preliminary data.</text>
</comment>
<dbReference type="Pfam" id="PF02100">
    <property type="entry name" value="ODC_AZ"/>
    <property type="match status" value="1"/>
</dbReference>
<evidence type="ECO:0000256" key="5">
    <source>
        <dbReference type="ARBA" id="ARBA00022758"/>
    </source>
</evidence>
<name>A0AAI9VF70_9PEZI</name>
<dbReference type="InterPro" id="IPR038581">
    <property type="entry name" value="ODC_AZ_sf"/>
</dbReference>
<dbReference type="EMBL" id="MPDP01000083">
    <property type="protein sequence ID" value="KAK1483710.1"/>
    <property type="molecule type" value="Genomic_DNA"/>
</dbReference>
<dbReference type="GO" id="GO:0005737">
    <property type="term" value="C:cytoplasm"/>
    <property type="evidence" value="ECO:0007669"/>
    <property type="project" value="TreeGrafter"/>
</dbReference>
<feature type="region of interest" description="Disordered" evidence="6">
    <location>
        <begin position="128"/>
        <end position="152"/>
    </location>
</feature>
<keyword evidence="5" id="KW-0688">Ribosomal frameshifting</keyword>
<dbReference type="InterPro" id="IPR016181">
    <property type="entry name" value="Acyl_CoA_acyltransferase"/>
</dbReference>
<dbReference type="AlphaFoldDB" id="A0AAI9VF70"/>
<dbReference type="PANTHER" id="PTHR10279:SF10">
    <property type="entry name" value="ORNITHINE DECARBOXYLASE ANTIZYME"/>
    <property type="match status" value="1"/>
</dbReference>
<sequence length="353" mass="37608">MAPMNQVNNYGSSNYGEAIVRQANVLASCYIVDSAATLRGLHYCTTGAAGTSHPSHSTAAQAHIRRRSLGVVVSGKLPIPYDPRSLASPISGNLGPSGIPEVPSSGLPSPPSSPPLAAITASNELALLPKASSSSSKRRDTVPGKRISRRGGAALSIREECERFFCESMRAVFRGETDTGSRGSGLHQGAYYYNNGSSNANNMLPTPPPDEDLAVQPHVPFGGRGGDGAEGFTAPTAPAPATAWLEVWDFAGGASFRAFVADNGAEKSLFALFDRNVIGRDLKPALMALMELVDGPLNCQHLVVCIDRTIEEEDAKSLMKSLQWIGFELTTLDQWARDVDVTSNLWLFMSMEI</sequence>
<evidence type="ECO:0000256" key="1">
    <source>
        <dbReference type="ARBA" id="ARBA00002307"/>
    </source>
</evidence>
<proteinExistence type="inferred from homology"/>
<organism evidence="7 8">
    <name type="scientific">Colletotrichum cuscutae</name>
    <dbReference type="NCBI Taxonomy" id="1209917"/>
    <lineage>
        <taxon>Eukaryota</taxon>
        <taxon>Fungi</taxon>
        <taxon>Dikarya</taxon>
        <taxon>Ascomycota</taxon>
        <taxon>Pezizomycotina</taxon>
        <taxon>Sordariomycetes</taxon>
        <taxon>Hypocreomycetidae</taxon>
        <taxon>Glomerellales</taxon>
        <taxon>Glomerellaceae</taxon>
        <taxon>Colletotrichum</taxon>
        <taxon>Colletotrichum acutatum species complex</taxon>
    </lineage>
</organism>
<feature type="region of interest" description="Disordered" evidence="6">
    <location>
        <begin position="90"/>
        <end position="116"/>
    </location>
</feature>
<evidence type="ECO:0000256" key="4">
    <source>
        <dbReference type="ARBA" id="ARBA00017712"/>
    </source>
</evidence>
<evidence type="ECO:0000313" key="7">
    <source>
        <dbReference type="EMBL" id="KAK1483710.1"/>
    </source>
</evidence>
<evidence type="ECO:0000313" key="8">
    <source>
        <dbReference type="Proteomes" id="UP001239213"/>
    </source>
</evidence>
<dbReference type="GO" id="GO:0075523">
    <property type="term" value="P:viral translational frameshifting"/>
    <property type="evidence" value="ECO:0007669"/>
    <property type="project" value="UniProtKB-KW"/>
</dbReference>
<comment type="function">
    <text evidence="1">Ornithine decarboxylase (ODC) antizyme protein that negatively regulates ODC activity and intracellular polyamine biosynthesis in response to increased intracellular polyamine levels. Binds to ODC monomers, inhibiting the assembly of the functional ODC homodimer, and targets the monomers for ubiquitin-independent proteolytic destruction by the 26S proteasome.</text>
</comment>
<evidence type="ECO:0000256" key="3">
    <source>
        <dbReference type="ARBA" id="ARBA00011486"/>
    </source>
</evidence>